<dbReference type="CDD" id="cd00090">
    <property type="entry name" value="HTH_ARSR"/>
    <property type="match status" value="1"/>
</dbReference>
<protein>
    <submittedName>
        <fullName evidence="5">HxlR family transcriptional regulator</fullName>
    </submittedName>
</protein>
<evidence type="ECO:0000256" key="1">
    <source>
        <dbReference type="ARBA" id="ARBA00023015"/>
    </source>
</evidence>
<feature type="domain" description="HTH hxlR-type" evidence="4">
    <location>
        <begin position="52"/>
        <end position="150"/>
    </location>
</feature>
<dbReference type="Pfam" id="PF01638">
    <property type="entry name" value="HxlR"/>
    <property type="match status" value="1"/>
</dbReference>
<sequence length="162" mass="17865">MTSVYRLVGPAGSMHNIVHMDESVHADGRSLTMENQDESVLRDPVRRAYEVCPVEVSVAVLGGSWKMTIVKNLLEGPMRYGALGRAVGPVTPRVLTRQLRELESDGIVQRTAYPEVPPRVEYSLTEQGRALRPFVTALNEWGMTYATEVIEPKVAQRGSAAS</sequence>
<evidence type="ECO:0000259" key="4">
    <source>
        <dbReference type="PROSITE" id="PS51118"/>
    </source>
</evidence>
<name>A0ABQ0HC04_9ACTN</name>
<dbReference type="Proteomes" id="UP000004881">
    <property type="component" value="Unassembled WGS sequence"/>
</dbReference>
<keyword evidence="2" id="KW-0238">DNA-binding</keyword>
<comment type="caution">
    <text evidence="5">The sequence shown here is derived from an EMBL/GenBank/DDBJ whole genome shotgun (WGS) entry which is preliminary data.</text>
</comment>
<dbReference type="SUPFAM" id="SSF46785">
    <property type="entry name" value="Winged helix' DNA-binding domain"/>
    <property type="match status" value="1"/>
</dbReference>
<evidence type="ECO:0000313" key="5">
    <source>
        <dbReference type="EMBL" id="GAB43399.1"/>
    </source>
</evidence>
<dbReference type="EMBL" id="BAFD01000039">
    <property type="protein sequence ID" value="GAB43399.1"/>
    <property type="molecule type" value="Genomic_DNA"/>
</dbReference>
<evidence type="ECO:0000313" key="6">
    <source>
        <dbReference type="Proteomes" id="UP000004881"/>
    </source>
</evidence>
<proteinExistence type="predicted"/>
<reference evidence="5 6" key="1">
    <citation type="submission" date="2012-02" db="EMBL/GenBank/DDBJ databases">
        <title>Whole genome shotgun sequence of Gordonia terrae NBRC 100016.</title>
        <authorList>
            <person name="Takarada H."/>
            <person name="Hosoyama A."/>
            <person name="Tsuchikane K."/>
            <person name="Katsumata H."/>
            <person name="Yamazaki S."/>
            <person name="Fujita N."/>
        </authorList>
    </citation>
    <scope>NUCLEOTIDE SEQUENCE [LARGE SCALE GENOMIC DNA]</scope>
    <source>
        <strain evidence="5 6">NBRC 100016</strain>
    </source>
</reference>
<dbReference type="PANTHER" id="PTHR33204">
    <property type="entry name" value="TRANSCRIPTIONAL REGULATOR, MARR FAMILY"/>
    <property type="match status" value="1"/>
</dbReference>
<dbReference type="PROSITE" id="PS51118">
    <property type="entry name" value="HTH_HXLR"/>
    <property type="match status" value="1"/>
</dbReference>
<dbReference type="PANTHER" id="PTHR33204:SF29">
    <property type="entry name" value="TRANSCRIPTIONAL REGULATOR"/>
    <property type="match status" value="1"/>
</dbReference>
<accession>A0ABQ0HC04</accession>
<dbReference type="InterPro" id="IPR011991">
    <property type="entry name" value="ArsR-like_HTH"/>
</dbReference>
<keyword evidence="1" id="KW-0805">Transcription regulation</keyword>
<organism evidence="5 6">
    <name type="scientific">Gordonia terrae NBRC 100016</name>
    <dbReference type="NCBI Taxonomy" id="1089454"/>
    <lineage>
        <taxon>Bacteria</taxon>
        <taxon>Bacillati</taxon>
        <taxon>Actinomycetota</taxon>
        <taxon>Actinomycetes</taxon>
        <taxon>Mycobacteriales</taxon>
        <taxon>Gordoniaceae</taxon>
        <taxon>Gordonia</taxon>
    </lineage>
</organism>
<dbReference type="InterPro" id="IPR002577">
    <property type="entry name" value="HTH_HxlR"/>
</dbReference>
<keyword evidence="3" id="KW-0804">Transcription</keyword>
<dbReference type="InterPro" id="IPR036390">
    <property type="entry name" value="WH_DNA-bd_sf"/>
</dbReference>
<dbReference type="InterPro" id="IPR036388">
    <property type="entry name" value="WH-like_DNA-bd_sf"/>
</dbReference>
<dbReference type="Gene3D" id="1.10.10.10">
    <property type="entry name" value="Winged helix-like DNA-binding domain superfamily/Winged helix DNA-binding domain"/>
    <property type="match status" value="1"/>
</dbReference>
<keyword evidence="6" id="KW-1185">Reference proteome</keyword>
<evidence type="ECO:0000256" key="2">
    <source>
        <dbReference type="ARBA" id="ARBA00023125"/>
    </source>
</evidence>
<gene>
    <name evidence="5" type="ORF">GOTRE_039_02400</name>
</gene>
<evidence type="ECO:0000256" key="3">
    <source>
        <dbReference type="ARBA" id="ARBA00023163"/>
    </source>
</evidence>